<feature type="region of interest" description="Disordered" evidence="1">
    <location>
        <begin position="66"/>
        <end position="124"/>
    </location>
</feature>
<evidence type="ECO:0000256" key="1">
    <source>
        <dbReference type="SAM" id="MobiDB-lite"/>
    </source>
</evidence>
<dbReference type="EMBL" id="HG994583">
    <property type="protein sequence ID" value="CAF2930176.1"/>
    <property type="molecule type" value="Genomic_DNA"/>
</dbReference>
<feature type="compositionally biased region" description="Low complexity" evidence="1">
    <location>
        <begin position="66"/>
        <end position="99"/>
    </location>
</feature>
<evidence type="ECO:0000313" key="2">
    <source>
        <dbReference type="EMBL" id="CAF2930176.1"/>
    </source>
</evidence>
<keyword evidence="3" id="KW-1185">Reference proteome</keyword>
<proteinExistence type="predicted"/>
<protein>
    <submittedName>
        <fullName evidence="2">STAG1_2</fullName>
    </submittedName>
</protein>
<sequence length="281" mass="31079">MTYGMILRVYSLKNSPNLSHHLSPFELNGPQPPQARLVKEIVESTGDEDVSSLRIDYSGIIYTTTTQSSSTSSPMVDDVPSSTSSISSSSTSSTTTNTSLHPIHHHSEDRLDLDSLSPPSLQNLEPLREVPNTTLNDHLNSSFILDHHKLESDLENSSLSPNEFHDTIKQEENCNYFVEPSPLPTTTSFLRQALMSSKNKRPNNINNNNSVSSALKTDELRLHHLTNSSSFQVDEPFANIDVPGDLDYWDIDSLVNMTVDKNNDAPWAATTSGTATTNYSE</sequence>
<reference evidence="2" key="1">
    <citation type="submission" date="2021-02" db="EMBL/GenBank/DDBJ databases">
        <authorList>
            <person name="Bekaert M."/>
        </authorList>
    </citation>
    <scope>NUCLEOTIDE SEQUENCE</scope>
    <source>
        <strain evidence="2">IoA-00</strain>
    </source>
</reference>
<dbReference type="Proteomes" id="UP000675881">
    <property type="component" value="Chromosome 4"/>
</dbReference>
<dbReference type="AlphaFoldDB" id="A0A7R8CZ51"/>
<evidence type="ECO:0000313" key="3">
    <source>
        <dbReference type="Proteomes" id="UP000675881"/>
    </source>
</evidence>
<dbReference type="OrthoDB" id="4748970at2759"/>
<organism evidence="2 3">
    <name type="scientific">Lepeophtheirus salmonis</name>
    <name type="common">Salmon louse</name>
    <name type="synonym">Caligus salmonis</name>
    <dbReference type="NCBI Taxonomy" id="72036"/>
    <lineage>
        <taxon>Eukaryota</taxon>
        <taxon>Metazoa</taxon>
        <taxon>Ecdysozoa</taxon>
        <taxon>Arthropoda</taxon>
        <taxon>Crustacea</taxon>
        <taxon>Multicrustacea</taxon>
        <taxon>Hexanauplia</taxon>
        <taxon>Copepoda</taxon>
        <taxon>Siphonostomatoida</taxon>
        <taxon>Caligidae</taxon>
        <taxon>Lepeophtheirus</taxon>
    </lineage>
</organism>
<accession>A0A7R8CZ51</accession>
<gene>
    <name evidence="2" type="ORF">LSAA_8502</name>
</gene>
<name>A0A7R8CZ51_LEPSM</name>